<dbReference type="InterPro" id="IPR003430">
    <property type="entry name" value="Phenol_Hydrox"/>
</dbReference>
<dbReference type="Gene3D" id="1.10.620.20">
    <property type="entry name" value="Ribonucleotide Reductase, subunit A"/>
    <property type="match status" value="1"/>
</dbReference>
<dbReference type="GO" id="GO:0004497">
    <property type="term" value="F:monooxygenase activity"/>
    <property type="evidence" value="ECO:0007669"/>
    <property type="project" value="UniProtKB-KW"/>
</dbReference>
<dbReference type="CDD" id="cd01057">
    <property type="entry name" value="AAMH_A"/>
    <property type="match status" value="1"/>
</dbReference>
<evidence type="ECO:0000256" key="1">
    <source>
        <dbReference type="ARBA" id="ARBA00023002"/>
    </source>
</evidence>
<reference evidence="3 4" key="1">
    <citation type="submission" date="2017-04" db="EMBL/GenBank/DDBJ databases">
        <authorList>
            <person name="Afonso C.L."/>
            <person name="Miller P.J."/>
            <person name="Scott M.A."/>
            <person name="Spackman E."/>
            <person name="Goraichik I."/>
            <person name="Dimitrov K.M."/>
            <person name="Suarez D.L."/>
            <person name="Swayne D.E."/>
        </authorList>
    </citation>
    <scope>NUCLEOTIDE SEQUENCE [LARGE SCALE GENOMIC DNA]</scope>
    <source>
        <strain evidence="3 4">A2P</strain>
    </source>
</reference>
<gene>
    <name evidence="3" type="ORF">SAMN02982917_2985</name>
</gene>
<organism evidence="3 4">
    <name type="scientific">Azospirillum oryzae</name>
    <dbReference type="NCBI Taxonomy" id="286727"/>
    <lineage>
        <taxon>Bacteria</taxon>
        <taxon>Pseudomonadati</taxon>
        <taxon>Pseudomonadota</taxon>
        <taxon>Alphaproteobacteria</taxon>
        <taxon>Rhodospirillales</taxon>
        <taxon>Azospirillaceae</taxon>
        <taxon>Azospirillum</taxon>
    </lineage>
</organism>
<dbReference type="InterPro" id="IPR009078">
    <property type="entry name" value="Ferritin-like_SF"/>
</dbReference>
<evidence type="ECO:0000256" key="2">
    <source>
        <dbReference type="ARBA" id="ARBA00023033"/>
    </source>
</evidence>
<dbReference type="AlphaFoldDB" id="A0A1X7FK01"/>
<dbReference type="OrthoDB" id="7591937at2"/>
<dbReference type="InterPro" id="IPR012348">
    <property type="entry name" value="RNR-like"/>
</dbReference>
<evidence type="ECO:0000313" key="3">
    <source>
        <dbReference type="EMBL" id="SMF53556.1"/>
    </source>
</evidence>
<dbReference type="Pfam" id="PF02332">
    <property type="entry name" value="Phenol_Hydrox"/>
    <property type="match status" value="1"/>
</dbReference>
<evidence type="ECO:0000313" key="4">
    <source>
        <dbReference type="Proteomes" id="UP000192936"/>
    </source>
</evidence>
<dbReference type="STRING" id="286727.SAMN02982917_2985"/>
<keyword evidence="1" id="KW-0560">Oxidoreductase</keyword>
<sequence length="554" mass="64501">MPDGLTLNKITSQKGIGITEAARRVADLGWTPSYVKEAMAFPTDYKISKAPRDPMKQVLRSYFPMQEEKDNRVYGALDAALRGDMFRNVEPRWIEWMKLFLAIIPFPEISAARSMATLGQLAPGDDLRTGFTMQMIDEFRHSTIQMNLKKWYMENYIDPAGFDITEKAFGKCYATTIGRQFGEAFLTGDAITASNIYLQVVAETAFTNTLFVAMPSEAARNGDYALPTVFLSVQSDESRHIGNGHSMLMSVLKEPDNHLLLERDIRYSFWQNHMIVDAAIGTIIEYGTKHRDKNKESYAELWHRWIFEDYYRTYMLPLEKYGIKIHHDDVHEAFDSIVKKNYVHKIAQFFSAGWWANFWRIEAMTERDFEWFESKYPGWYDEFGIWWENYAKLSKPGSVPITFADTGYVYPHRCWSSLVPCVIREDFQVDEVDGELYTYASEVDRWTHKEAFAAEYQGRPTPAMGRFSGRRQWEEVYDGWDLADAIQDMGFVRPDGKTLVAQPHLSFEEKDMWTLDHVRGHTIRSPLLALREMTPQQRQAHVEEYRKGFKIRRV</sequence>
<proteinExistence type="predicted"/>
<dbReference type="SUPFAM" id="SSF47240">
    <property type="entry name" value="Ferritin-like"/>
    <property type="match status" value="1"/>
</dbReference>
<dbReference type="Proteomes" id="UP000192936">
    <property type="component" value="Unassembled WGS sequence"/>
</dbReference>
<name>A0A1X7FK01_9PROT</name>
<protein>
    <submittedName>
        <fullName evidence="3">Propane monooxygenase large subunit</fullName>
    </submittedName>
</protein>
<keyword evidence="2 3" id="KW-0503">Monooxygenase</keyword>
<dbReference type="RefSeq" id="WP_085086542.1">
    <property type="nucleotide sequence ID" value="NZ_FXAK01000005.1"/>
</dbReference>
<accession>A0A1X7FK01</accession>
<dbReference type="EMBL" id="FXAK01000005">
    <property type="protein sequence ID" value="SMF53556.1"/>
    <property type="molecule type" value="Genomic_DNA"/>
</dbReference>